<dbReference type="Proteomes" id="UP000679848">
    <property type="component" value="Chromosome"/>
</dbReference>
<evidence type="ECO:0000259" key="1">
    <source>
        <dbReference type="PROSITE" id="PS51186"/>
    </source>
</evidence>
<evidence type="ECO:0000313" key="2">
    <source>
        <dbReference type="EMBL" id="BCK83325.1"/>
    </source>
</evidence>
<proteinExistence type="predicted"/>
<dbReference type="PANTHER" id="PTHR43072">
    <property type="entry name" value="N-ACETYLTRANSFERASE"/>
    <property type="match status" value="1"/>
</dbReference>
<dbReference type="RefSeq" id="WP_187032240.1">
    <property type="nucleotide sequence ID" value="NZ_AP023420.1"/>
</dbReference>
<dbReference type="KEGG" id="pfaa:MM59RIKEN_06440"/>
<dbReference type="SUPFAM" id="SSF55729">
    <property type="entry name" value="Acyl-CoA N-acyltransferases (Nat)"/>
    <property type="match status" value="1"/>
</dbReference>
<feature type="domain" description="N-acetyltransferase" evidence="1">
    <location>
        <begin position="1"/>
        <end position="161"/>
    </location>
</feature>
<dbReference type="InterPro" id="IPR016181">
    <property type="entry name" value="Acyl_CoA_acyltransferase"/>
</dbReference>
<dbReference type="EMBL" id="AP023420">
    <property type="protein sequence ID" value="BCK83325.1"/>
    <property type="molecule type" value="Genomic_DNA"/>
</dbReference>
<gene>
    <name evidence="2" type="ORF">MM59RIKEN_06440</name>
</gene>
<accession>A0A810Q9N5</accession>
<keyword evidence="3" id="KW-1185">Reference proteome</keyword>
<dbReference type="GO" id="GO:0016747">
    <property type="term" value="F:acyltransferase activity, transferring groups other than amino-acyl groups"/>
    <property type="evidence" value="ECO:0007669"/>
    <property type="project" value="InterPro"/>
</dbReference>
<dbReference type="Gene3D" id="3.40.630.30">
    <property type="match status" value="1"/>
</dbReference>
<dbReference type="InterPro" id="IPR000182">
    <property type="entry name" value="GNAT_dom"/>
</dbReference>
<organism evidence="2 3">
    <name type="scientific">Pusillibacter faecalis</name>
    <dbReference type="NCBI Taxonomy" id="2714358"/>
    <lineage>
        <taxon>Bacteria</taxon>
        <taxon>Bacillati</taxon>
        <taxon>Bacillota</taxon>
        <taxon>Clostridia</taxon>
        <taxon>Eubacteriales</taxon>
        <taxon>Oscillospiraceae</taxon>
        <taxon>Pusillibacter</taxon>
    </lineage>
</organism>
<dbReference type="PROSITE" id="PS51186">
    <property type="entry name" value="GNAT"/>
    <property type="match status" value="1"/>
</dbReference>
<evidence type="ECO:0000313" key="3">
    <source>
        <dbReference type="Proteomes" id="UP000679848"/>
    </source>
</evidence>
<protein>
    <recommendedName>
        <fullName evidence="1">N-acetyltransferase domain-containing protein</fullName>
    </recommendedName>
</protein>
<dbReference type="Pfam" id="PF13420">
    <property type="entry name" value="Acetyltransf_4"/>
    <property type="match status" value="1"/>
</dbReference>
<dbReference type="PANTHER" id="PTHR43072:SF8">
    <property type="entry name" value="ACYLTRANSFERASE FABY-RELATED"/>
    <property type="match status" value="1"/>
</dbReference>
<reference evidence="2" key="1">
    <citation type="submission" date="2020-09" db="EMBL/GenBank/DDBJ databases">
        <title>New species isolated from human feces.</title>
        <authorList>
            <person name="Kitahara M."/>
            <person name="Shigeno Y."/>
            <person name="Shime M."/>
            <person name="Matsumoto Y."/>
            <person name="Nakamura S."/>
            <person name="Motooka D."/>
            <person name="Fukuoka S."/>
            <person name="Nishikawa H."/>
            <person name="Benno Y."/>
        </authorList>
    </citation>
    <scope>NUCLEOTIDE SEQUENCE</scope>
    <source>
        <strain evidence="2">MM59</strain>
    </source>
</reference>
<name>A0A810Q9N5_9FIRM</name>
<dbReference type="AlphaFoldDB" id="A0A810Q9N5"/>
<sequence>MNIQFASVGDSADLLEIYRKYIDTPITFEYTLPTLEDFSRRIEEALQFYPCLICREENQVLGYAYAHRQAERAAYQWNAELSIYLDPACTSRGLGRRMYAILLELLRLQGIRTAYGCVTLSNEKSNRLHLGMGFSLVGVYHNAGYKCGRWWDVAWYEKSLASYGEAPAPPHSVHTLSPTELSAALGLARGEGAAV</sequence>
<dbReference type="CDD" id="cd04301">
    <property type="entry name" value="NAT_SF"/>
    <property type="match status" value="1"/>
</dbReference>